<dbReference type="EMBL" id="JAMDMX010000197">
    <property type="protein sequence ID" value="MCY9698116.1"/>
    <property type="molecule type" value="Genomic_DNA"/>
</dbReference>
<keyword evidence="6" id="KW-1185">Reference proteome</keyword>
<organism evidence="5 6">
    <name type="scientific">Paenibacillus alginolyticus</name>
    <dbReference type="NCBI Taxonomy" id="59839"/>
    <lineage>
        <taxon>Bacteria</taxon>
        <taxon>Bacillati</taxon>
        <taxon>Bacillota</taxon>
        <taxon>Bacilli</taxon>
        <taxon>Bacillales</taxon>
        <taxon>Paenibacillaceae</taxon>
        <taxon>Paenibacillus</taxon>
    </lineage>
</organism>
<dbReference type="PANTHER" id="PTHR30146">
    <property type="entry name" value="LACI-RELATED TRANSCRIPTIONAL REPRESSOR"/>
    <property type="match status" value="1"/>
</dbReference>
<keyword evidence="3" id="KW-0804">Transcription</keyword>
<dbReference type="InterPro" id="IPR036388">
    <property type="entry name" value="WH-like_DNA-bd_sf"/>
</dbReference>
<dbReference type="SUPFAM" id="SSF46785">
    <property type="entry name" value="Winged helix' DNA-binding domain"/>
    <property type="match status" value="1"/>
</dbReference>
<dbReference type="InterPro" id="IPR036390">
    <property type="entry name" value="WH_DNA-bd_sf"/>
</dbReference>
<dbReference type="RefSeq" id="WP_268618614.1">
    <property type="nucleotide sequence ID" value="NZ_JAMDMX010000197.1"/>
</dbReference>
<accession>A0ABT4GPI1</accession>
<evidence type="ECO:0000256" key="2">
    <source>
        <dbReference type="ARBA" id="ARBA00023125"/>
    </source>
</evidence>
<dbReference type="InterPro" id="IPR000524">
    <property type="entry name" value="Tscrpt_reg_HTH_GntR"/>
</dbReference>
<comment type="caution">
    <text evidence="5">The sequence shown here is derived from an EMBL/GenBank/DDBJ whole genome shotgun (WGS) entry which is preliminary data.</text>
</comment>
<dbReference type="Gene3D" id="3.40.50.2300">
    <property type="match status" value="2"/>
</dbReference>
<gene>
    <name evidence="5" type="ORF">M5X19_35540</name>
</gene>
<dbReference type="SMART" id="SM00345">
    <property type="entry name" value="HTH_GNTR"/>
    <property type="match status" value="1"/>
</dbReference>
<dbReference type="CDD" id="cd07377">
    <property type="entry name" value="WHTH_GntR"/>
    <property type="match status" value="1"/>
</dbReference>
<dbReference type="InterPro" id="IPR028082">
    <property type="entry name" value="Peripla_BP_I"/>
</dbReference>
<name>A0ABT4GPI1_9BACL</name>
<evidence type="ECO:0000256" key="3">
    <source>
        <dbReference type="ARBA" id="ARBA00023163"/>
    </source>
</evidence>
<dbReference type="Gene3D" id="1.10.10.10">
    <property type="entry name" value="Winged helix-like DNA-binding domain superfamily/Winged helix DNA-binding domain"/>
    <property type="match status" value="1"/>
</dbReference>
<keyword evidence="1" id="KW-0805">Transcription regulation</keyword>
<feature type="domain" description="HTH gntR-type" evidence="4">
    <location>
        <begin position="6"/>
        <end position="74"/>
    </location>
</feature>
<dbReference type="PROSITE" id="PS50949">
    <property type="entry name" value="HTH_GNTR"/>
    <property type="match status" value="1"/>
</dbReference>
<evidence type="ECO:0000256" key="1">
    <source>
        <dbReference type="ARBA" id="ARBA00023015"/>
    </source>
</evidence>
<reference evidence="5 6" key="1">
    <citation type="submission" date="2022-05" db="EMBL/GenBank/DDBJ databases">
        <title>Genome Sequencing of Bee-Associated Microbes.</title>
        <authorList>
            <person name="Dunlap C."/>
        </authorList>
    </citation>
    <scope>NUCLEOTIDE SEQUENCE [LARGE SCALE GENOMIC DNA]</scope>
    <source>
        <strain evidence="5 6">NRRL B-14421</strain>
    </source>
</reference>
<dbReference type="Pfam" id="PF13377">
    <property type="entry name" value="Peripla_BP_3"/>
    <property type="match status" value="1"/>
</dbReference>
<sequence>MNNERQPLYMVIQEHFKRLITTGQLAKDDKIPTEKELMEEFHVSRITVANALTQLAKDGWIYRIPGRGSFVHGKSMPQPVSHYQDKPEVSELEPNVISAESYQPLATNRRRMIGFLIPSLEDYFALRLIQGINSILDESGYYLAIVLTKDNKDREKEAIRELIHKGAEGLIIFPIDAETYNEEILALKIRNYPFVLIDRNLPGVETHVVSSDNFLGTQLAVSHLWDLGHRDIAIVTDSPLSTTTVEGRIAGYMEALKQKNALINPAFILTEFRIDYKKGVDDQHPLYRYVRNKLATAYITLNAKLGLHIAAIAQRLELNVPDELSILTFDDPYSGEGETSAFTHVAQSEIEIGRQAAEILIGLLDSDGESDGKYHKIILQPKLVVGKSTGLLTK</sequence>
<keyword evidence="2" id="KW-0238">DNA-binding</keyword>
<dbReference type="Pfam" id="PF00392">
    <property type="entry name" value="GntR"/>
    <property type="match status" value="1"/>
</dbReference>
<dbReference type="CDD" id="cd06267">
    <property type="entry name" value="PBP1_LacI_sugar_binding-like"/>
    <property type="match status" value="1"/>
</dbReference>
<evidence type="ECO:0000313" key="5">
    <source>
        <dbReference type="EMBL" id="MCY9698116.1"/>
    </source>
</evidence>
<protein>
    <submittedName>
        <fullName evidence="5">GntR family transcriptional regulator</fullName>
    </submittedName>
</protein>
<dbReference type="PANTHER" id="PTHR30146:SF109">
    <property type="entry name" value="HTH-TYPE TRANSCRIPTIONAL REGULATOR GALS"/>
    <property type="match status" value="1"/>
</dbReference>
<evidence type="ECO:0000259" key="4">
    <source>
        <dbReference type="PROSITE" id="PS50949"/>
    </source>
</evidence>
<dbReference type="Proteomes" id="UP001527099">
    <property type="component" value="Unassembled WGS sequence"/>
</dbReference>
<dbReference type="PRINTS" id="PR00035">
    <property type="entry name" value="HTHGNTR"/>
</dbReference>
<dbReference type="SUPFAM" id="SSF53822">
    <property type="entry name" value="Periplasmic binding protein-like I"/>
    <property type="match status" value="1"/>
</dbReference>
<proteinExistence type="predicted"/>
<evidence type="ECO:0000313" key="6">
    <source>
        <dbReference type="Proteomes" id="UP001527099"/>
    </source>
</evidence>
<dbReference type="InterPro" id="IPR046335">
    <property type="entry name" value="LacI/GalR-like_sensor"/>
</dbReference>